<dbReference type="KEGG" id="hoh:Hoch_5655"/>
<dbReference type="RefSeq" id="WP_012830724.1">
    <property type="nucleotide sequence ID" value="NC_013440.1"/>
</dbReference>
<reference evidence="2 3" key="1">
    <citation type="journal article" date="2010" name="Stand. Genomic Sci.">
        <title>Complete genome sequence of Haliangium ochraceum type strain (SMP-2).</title>
        <authorList>
            <consortium name="US DOE Joint Genome Institute (JGI-PGF)"/>
            <person name="Ivanova N."/>
            <person name="Daum C."/>
            <person name="Lang E."/>
            <person name="Abt B."/>
            <person name="Kopitz M."/>
            <person name="Saunders E."/>
            <person name="Lapidus A."/>
            <person name="Lucas S."/>
            <person name="Glavina Del Rio T."/>
            <person name="Nolan M."/>
            <person name="Tice H."/>
            <person name="Copeland A."/>
            <person name="Cheng J.F."/>
            <person name="Chen F."/>
            <person name="Bruce D."/>
            <person name="Goodwin L."/>
            <person name="Pitluck S."/>
            <person name="Mavromatis K."/>
            <person name="Pati A."/>
            <person name="Mikhailova N."/>
            <person name="Chen A."/>
            <person name="Palaniappan K."/>
            <person name="Land M."/>
            <person name="Hauser L."/>
            <person name="Chang Y.J."/>
            <person name="Jeffries C.D."/>
            <person name="Detter J.C."/>
            <person name="Brettin T."/>
            <person name="Rohde M."/>
            <person name="Goker M."/>
            <person name="Bristow J."/>
            <person name="Markowitz V."/>
            <person name="Eisen J.A."/>
            <person name="Hugenholtz P."/>
            <person name="Kyrpides N.C."/>
            <person name="Klenk H.P."/>
        </authorList>
    </citation>
    <scope>NUCLEOTIDE SEQUENCE [LARGE SCALE GENOMIC DNA]</scope>
    <source>
        <strain evidence="3">DSM 14365 / CIP 107738 / JCM 11303 / AJ 13395 / SMP-2</strain>
    </source>
</reference>
<accession>D0LGA7</accession>
<evidence type="ECO:0000313" key="2">
    <source>
        <dbReference type="EMBL" id="ACY18132.1"/>
    </source>
</evidence>
<keyword evidence="3" id="KW-1185">Reference proteome</keyword>
<dbReference type="AlphaFoldDB" id="D0LGA7"/>
<dbReference type="STRING" id="502025.Hoch_5655"/>
<evidence type="ECO:0000256" key="1">
    <source>
        <dbReference type="SAM" id="MobiDB-lite"/>
    </source>
</evidence>
<feature type="region of interest" description="Disordered" evidence="1">
    <location>
        <begin position="330"/>
        <end position="355"/>
    </location>
</feature>
<protein>
    <submittedName>
        <fullName evidence="2">Uncharacterized protein</fullName>
    </submittedName>
</protein>
<feature type="region of interest" description="Disordered" evidence="1">
    <location>
        <begin position="282"/>
        <end position="305"/>
    </location>
</feature>
<organism evidence="2 3">
    <name type="scientific">Haliangium ochraceum (strain DSM 14365 / JCM 11303 / SMP-2)</name>
    <dbReference type="NCBI Taxonomy" id="502025"/>
    <lineage>
        <taxon>Bacteria</taxon>
        <taxon>Pseudomonadati</taxon>
        <taxon>Myxococcota</taxon>
        <taxon>Polyangia</taxon>
        <taxon>Haliangiales</taxon>
        <taxon>Kofleriaceae</taxon>
        <taxon>Haliangium</taxon>
    </lineage>
</organism>
<dbReference type="EMBL" id="CP001804">
    <property type="protein sequence ID" value="ACY18132.1"/>
    <property type="molecule type" value="Genomic_DNA"/>
</dbReference>
<dbReference type="HOGENOM" id="CLU_381636_0_0_7"/>
<dbReference type="Proteomes" id="UP000001880">
    <property type="component" value="Chromosome"/>
</dbReference>
<name>D0LGA7_HALO1</name>
<sequence length="725" mass="76526">MSSYRTLWVLGALALGVFGFVLWEQLAPRELRPDGPSSQRLLGDCGVPVRVQWLRPEAPPVTLRPGSEYSYVLCVGASCERDIGQATDIPADAEMVRDVLGTLELLSARRSLSASREQRGLAPPRLRLLVNCAGGGQAELLMGARLLEDDEDGDDGDDGADGDGRASLERAWVARGDAADDDTDYLIDAHDAEVLDLRVDELRRRRVFSGLADGTGAAEARIALERGERSIAVTLTPPRLEIPGEDGFAQADAERLAALVEQVAALRIAVFSDLEIPLPAASAPAAPEKPSAADADAAPSPSSASDAGVALVASDADAGVALAASDADAGMSDAGAAPGEDAGQTGGDDAEVEGTADGAASAGAPLLSLRVESKTRTAMLEELGPCPAAIAPADITARLVRTHIGTGCIAADALAALDGFFDPASLISRRVVPAGEAWASIRMELPYGLSLLFQAEASGLSMFVDYGAHGDEEREAETAALRDWLAGIDAAVGLDPPDPAGAAQDALLVSPEALPRDPVPVVSLVFQAPGAGAREIYVGLFRDPRPAAVQRYLARRGMEPVYLTLGKSPHIDGIEPVEPLRFVPRTLLVREPYALREVIARRGKRVDEHLLRGELLDDWSMPVPPGAKPSGERIERLRQSLAQMRASRMVAEVPAPEHGLSAPRREIEAVFDPGPLDADAPPEHYWLRIGAPSADGCFARLDNRGPVFELSAESCELLLGSWQSR</sequence>
<gene>
    <name evidence="2" type="ordered locus">Hoch_5655</name>
</gene>
<proteinExistence type="predicted"/>
<evidence type="ECO:0000313" key="3">
    <source>
        <dbReference type="Proteomes" id="UP000001880"/>
    </source>
</evidence>